<dbReference type="Pfam" id="PF14013">
    <property type="entry name" value="MT0933_antitox"/>
    <property type="match status" value="1"/>
</dbReference>
<reference evidence="2 3" key="1">
    <citation type="submission" date="2017-06" db="EMBL/GenBank/DDBJ databases">
        <authorList>
            <person name="Kim H.J."/>
            <person name="Triplett B.A."/>
        </authorList>
    </citation>
    <scope>NUCLEOTIDE SEQUENCE [LARGE SCALE GENOMIC DNA]</scope>
    <source>
        <strain evidence="2 3">CGMCC 4.1858</strain>
    </source>
</reference>
<gene>
    <name evidence="2" type="ORF">SAMN05216252_13165</name>
</gene>
<dbReference type="InterPro" id="IPR028037">
    <property type="entry name" value="Antitoxin_Rv0909/MT0933"/>
</dbReference>
<organism evidence="2 3">
    <name type="scientific">Actinacidiphila glaucinigra</name>
    <dbReference type="NCBI Taxonomy" id="235986"/>
    <lineage>
        <taxon>Bacteria</taxon>
        <taxon>Bacillati</taxon>
        <taxon>Actinomycetota</taxon>
        <taxon>Actinomycetes</taxon>
        <taxon>Kitasatosporales</taxon>
        <taxon>Streptomycetaceae</taxon>
        <taxon>Actinacidiphila</taxon>
    </lineage>
</organism>
<accession>A0A239N505</accession>
<dbReference type="RefSeq" id="WP_089228375.1">
    <property type="nucleotide sequence ID" value="NZ_FZOF01000031.1"/>
</dbReference>
<dbReference type="OrthoDB" id="3402428at2"/>
<feature type="region of interest" description="Disordered" evidence="1">
    <location>
        <begin position="48"/>
        <end position="79"/>
    </location>
</feature>
<keyword evidence="3" id="KW-1185">Reference proteome</keyword>
<protein>
    <submittedName>
        <fullName evidence="2">MT0933-like antitoxin protein</fullName>
    </submittedName>
</protein>
<feature type="compositionally biased region" description="Basic and acidic residues" evidence="1">
    <location>
        <begin position="1"/>
        <end position="15"/>
    </location>
</feature>
<dbReference type="EMBL" id="FZOF01000031">
    <property type="protein sequence ID" value="SNT50031.1"/>
    <property type="molecule type" value="Genomic_DNA"/>
</dbReference>
<evidence type="ECO:0000313" key="2">
    <source>
        <dbReference type="EMBL" id="SNT50031.1"/>
    </source>
</evidence>
<feature type="region of interest" description="Disordered" evidence="1">
    <location>
        <begin position="1"/>
        <end position="23"/>
    </location>
</feature>
<proteinExistence type="predicted"/>
<evidence type="ECO:0000313" key="3">
    <source>
        <dbReference type="Proteomes" id="UP000198280"/>
    </source>
</evidence>
<feature type="compositionally biased region" description="Basic and acidic residues" evidence="1">
    <location>
        <begin position="58"/>
        <end position="79"/>
    </location>
</feature>
<sequence>MSLKDTLKAKAEHARARAGAKAGDFMEQHGEAIGTRLDKVARTVDEKTKHKYSGKIHKGVDKTKDAMEHLKDGGSKETP</sequence>
<evidence type="ECO:0000256" key="1">
    <source>
        <dbReference type="SAM" id="MobiDB-lite"/>
    </source>
</evidence>
<name>A0A239N505_9ACTN</name>
<dbReference type="Proteomes" id="UP000198280">
    <property type="component" value="Unassembled WGS sequence"/>
</dbReference>
<dbReference type="AlphaFoldDB" id="A0A239N505"/>